<name>A0A8H7Z8Q7_AJECA</name>
<sequence length="64" mass="7107">MISPNTAVSPYHRHSLSQIFLCHSPTPSHIEYVYIIIKGVTTFRDLEPKSGLGPTDSYHAPRAA</sequence>
<evidence type="ECO:0000313" key="2">
    <source>
        <dbReference type="Proteomes" id="UP000670092"/>
    </source>
</evidence>
<dbReference type="EMBL" id="JAEVHI010000001">
    <property type="protein sequence ID" value="KAG5303852.1"/>
    <property type="molecule type" value="Genomic_DNA"/>
</dbReference>
<dbReference type="AlphaFoldDB" id="A0A8H7Z8Q7"/>
<comment type="caution">
    <text evidence="1">The sequence shown here is derived from an EMBL/GenBank/DDBJ whole genome shotgun (WGS) entry which is preliminary data.</text>
</comment>
<gene>
    <name evidence="1" type="ORF">I7I52_01985</name>
</gene>
<protein>
    <submittedName>
        <fullName evidence="1">Uncharacterized protein</fullName>
    </submittedName>
</protein>
<evidence type="ECO:0000313" key="1">
    <source>
        <dbReference type="EMBL" id="KAG5303852.1"/>
    </source>
</evidence>
<reference evidence="1 2" key="1">
    <citation type="submission" date="2021-01" db="EMBL/GenBank/DDBJ databases">
        <title>Chromosome-level genome assembly of a human fungal pathogen reveals clustering of transcriptionally co-regulated genes.</title>
        <authorList>
            <person name="Voorhies M."/>
            <person name="Cohen S."/>
            <person name="Shea T.P."/>
            <person name="Petrus S."/>
            <person name="Munoz J.F."/>
            <person name="Poplawski S."/>
            <person name="Goldman W.E."/>
            <person name="Michael T."/>
            <person name="Cuomo C.A."/>
            <person name="Sil A."/>
            <person name="Beyhan S."/>
        </authorList>
    </citation>
    <scope>NUCLEOTIDE SEQUENCE [LARGE SCALE GENOMIC DNA]</scope>
    <source>
        <strain evidence="1 2">G184AR</strain>
    </source>
</reference>
<proteinExistence type="predicted"/>
<accession>A0A8H7Z8Q7</accession>
<dbReference type="VEuPathDB" id="FungiDB:I7I52_01985"/>
<dbReference type="Proteomes" id="UP000670092">
    <property type="component" value="Unassembled WGS sequence"/>
</dbReference>
<organism evidence="1 2">
    <name type="scientific">Ajellomyces capsulatus</name>
    <name type="common">Darling's disease fungus</name>
    <name type="synonym">Histoplasma capsulatum</name>
    <dbReference type="NCBI Taxonomy" id="5037"/>
    <lineage>
        <taxon>Eukaryota</taxon>
        <taxon>Fungi</taxon>
        <taxon>Dikarya</taxon>
        <taxon>Ascomycota</taxon>
        <taxon>Pezizomycotina</taxon>
        <taxon>Eurotiomycetes</taxon>
        <taxon>Eurotiomycetidae</taxon>
        <taxon>Onygenales</taxon>
        <taxon>Ajellomycetaceae</taxon>
        <taxon>Histoplasma</taxon>
    </lineage>
</organism>